<dbReference type="InterPro" id="IPR023198">
    <property type="entry name" value="PGP-like_dom2"/>
</dbReference>
<dbReference type="SFLD" id="SFLDG01129">
    <property type="entry name" value="C1.5:_HAD__Beta-PGM__Phosphata"/>
    <property type="match status" value="1"/>
</dbReference>
<dbReference type="InterPro" id="IPR011951">
    <property type="entry name" value="HAD-SF_hydro_IA_YjjG/PynA"/>
</dbReference>
<dbReference type="Gene3D" id="1.10.150.240">
    <property type="entry name" value="Putative phosphatase, domain 2"/>
    <property type="match status" value="1"/>
</dbReference>
<dbReference type="SUPFAM" id="SSF56784">
    <property type="entry name" value="HAD-like"/>
    <property type="match status" value="1"/>
</dbReference>
<accession>A0ABV1HCI2</accession>
<keyword evidence="2" id="KW-1185">Reference proteome</keyword>
<dbReference type="RefSeq" id="WP_353530607.1">
    <property type="nucleotide sequence ID" value="NZ_JBBMEX010000005.1"/>
</dbReference>
<evidence type="ECO:0000313" key="1">
    <source>
        <dbReference type="EMBL" id="MEQ2557428.1"/>
    </source>
</evidence>
<keyword evidence="1" id="KW-0378">Hydrolase</keyword>
<gene>
    <name evidence="1" type="ORF">WMO43_06050</name>
</gene>
<dbReference type="PANTHER" id="PTHR47478">
    <property type="match status" value="1"/>
</dbReference>
<dbReference type="InterPro" id="IPR052550">
    <property type="entry name" value="Pyrimidine_5'-ntase_YjjG"/>
</dbReference>
<dbReference type="InterPro" id="IPR036412">
    <property type="entry name" value="HAD-like_sf"/>
</dbReference>
<dbReference type="Proteomes" id="UP001454489">
    <property type="component" value="Unassembled WGS sequence"/>
</dbReference>
<reference evidence="1 2" key="1">
    <citation type="submission" date="2024-03" db="EMBL/GenBank/DDBJ databases">
        <title>Human intestinal bacterial collection.</title>
        <authorList>
            <person name="Pauvert C."/>
            <person name="Hitch T.C.A."/>
            <person name="Clavel T."/>
        </authorList>
    </citation>
    <scope>NUCLEOTIDE SEQUENCE [LARGE SCALE GENOMIC DNA]</scope>
    <source>
        <strain evidence="1 2">CLA-AA-H185</strain>
    </source>
</reference>
<sequence>MIQHIFLDLDDTIFDFKKAERIALSRTLREEGIKPTEHILNRYSEINLSQWKLLELGKLTREEVLVRRYEILFQEVGMSCDAKKISEKYEDFLGEGHYFIPGAKELLEDLSKKYHLYLASNGAVKVQMSRIQSAGIEKYLEKIFLSEQIGYEKPSPQFFEKCFAQIPDFKKEEALILGDSLTSDIRGGKNAGILTVWFHPSGKKVEEEIVPDYEIGKLEELKTILSFYS</sequence>
<dbReference type="SFLD" id="SFLDG01135">
    <property type="entry name" value="C1.5.6:_HAD__Beta-PGM__Phospha"/>
    <property type="match status" value="1"/>
</dbReference>
<proteinExistence type="predicted"/>
<dbReference type="InterPro" id="IPR006439">
    <property type="entry name" value="HAD-SF_hydro_IA"/>
</dbReference>
<dbReference type="GO" id="GO:0008253">
    <property type="term" value="F:5'-nucleotidase activity"/>
    <property type="evidence" value="ECO:0007669"/>
    <property type="project" value="UniProtKB-EC"/>
</dbReference>
<dbReference type="EC" id="3.1.3.5" evidence="1"/>
<dbReference type="PANTHER" id="PTHR47478:SF1">
    <property type="entry name" value="PYRIMIDINE 5'-NUCLEOTIDASE YJJG"/>
    <property type="match status" value="1"/>
</dbReference>
<protein>
    <submittedName>
        <fullName evidence="1">YjjG family noncanonical pyrimidine nucleotidase</fullName>
        <ecNumber evidence="1">3.1.3.5</ecNumber>
    </submittedName>
</protein>
<dbReference type="Gene3D" id="3.40.50.1000">
    <property type="entry name" value="HAD superfamily/HAD-like"/>
    <property type="match status" value="1"/>
</dbReference>
<comment type="caution">
    <text evidence="1">The sequence shown here is derived from an EMBL/GenBank/DDBJ whole genome shotgun (WGS) entry which is preliminary data.</text>
</comment>
<dbReference type="EMBL" id="JBBMEX010000005">
    <property type="protein sequence ID" value="MEQ2557428.1"/>
    <property type="molecule type" value="Genomic_DNA"/>
</dbReference>
<dbReference type="InterPro" id="IPR041492">
    <property type="entry name" value="HAD_2"/>
</dbReference>
<dbReference type="SFLD" id="SFLDS00003">
    <property type="entry name" value="Haloacid_Dehalogenase"/>
    <property type="match status" value="1"/>
</dbReference>
<dbReference type="NCBIfam" id="TIGR01549">
    <property type="entry name" value="HAD-SF-IA-v1"/>
    <property type="match status" value="1"/>
</dbReference>
<dbReference type="Pfam" id="PF13419">
    <property type="entry name" value="HAD_2"/>
    <property type="match status" value="1"/>
</dbReference>
<dbReference type="InterPro" id="IPR023214">
    <property type="entry name" value="HAD_sf"/>
</dbReference>
<evidence type="ECO:0000313" key="2">
    <source>
        <dbReference type="Proteomes" id="UP001454489"/>
    </source>
</evidence>
<name>A0ABV1HCI2_9FIRM</name>
<dbReference type="NCBIfam" id="TIGR02254">
    <property type="entry name" value="YjjG_YfnB"/>
    <property type="match status" value="1"/>
</dbReference>
<organism evidence="1 2">
    <name type="scientific">Maccoyibacter intestinihominis</name>
    <dbReference type="NCBI Taxonomy" id="3133499"/>
    <lineage>
        <taxon>Bacteria</taxon>
        <taxon>Bacillati</taxon>
        <taxon>Bacillota</taxon>
        <taxon>Clostridia</taxon>
        <taxon>Lachnospirales</taxon>
        <taxon>Lachnospiraceae</taxon>
        <taxon>Maccoyibacter</taxon>
    </lineage>
</organism>